<protein>
    <submittedName>
        <fullName evidence="8">Putative tripartite motif-containing 13-like</fullName>
    </submittedName>
</protein>
<dbReference type="SUPFAM" id="SSF57845">
    <property type="entry name" value="B-box zinc-binding domain"/>
    <property type="match status" value="1"/>
</dbReference>
<keyword evidence="6" id="KW-0175">Coiled coil</keyword>
<dbReference type="Gene3D" id="3.30.40.10">
    <property type="entry name" value="Zinc/RING finger domain, C3HC4 (zinc finger)"/>
    <property type="match status" value="1"/>
</dbReference>
<keyword evidence="9" id="KW-1185">Reference proteome</keyword>
<evidence type="ECO:0000256" key="3">
    <source>
        <dbReference type="ARBA" id="ARBA00022771"/>
    </source>
</evidence>
<dbReference type="EMBL" id="QCYY01001348">
    <property type="protein sequence ID" value="ROT78664.1"/>
    <property type="molecule type" value="Genomic_DNA"/>
</dbReference>
<evidence type="ECO:0000256" key="5">
    <source>
        <dbReference type="PROSITE-ProRule" id="PRU00175"/>
    </source>
</evidence>
<comment type="similarity">
    <text evidence="1">Belongs to the TRIM/RBCC family.</text>
</comment>
<dbReference type="Pfam" id="PF00097">
    <property type="entry name" value="zf-C3HC4"/>
    <property type="match status" value="1"/>
</dbReference>
<dbReference type="InterPro" id="IPR050143">
    <property type="entry name" value="TRIM/RBCC"/>
</dbReference>
<dbReference type="SUPFAM" id="SSF57850">
    <property type="entry name" value="RING/U-box"/>
    <property type="match status" value="1"/>
</dbReference>
<feature type="coiled-coil region" evidence="6">
    <location>
        <begin position="156"/>
        <end position="246"/>
    </location>
</feature>
<organism evidence="8 9">
    <name type="scientific">Penaeus vannamei</name>
    <name type="common">Whiteleg shrimp</name>
    <name type="synonym">Litopenaeus vannamei</name>
    <dbReference type="NCBI Taxonomy" id="6689"/>
    <lineage>
        <taxon>Eukaryota</taxon>
        <taxon>Metazoa</taxon>
        <taxon>Ecdysozoa</taxon>
        <taxon>Arthropoda</taxon>
        <taxon>Crustacea</taxon>
        <taxon>Multicrustacea</taxon>
        <taxon>Malacostraca</taxon>
        <taxon>Eumalacostraca</taxon>
        <taxon>Eucarida</taxon>
        <taxon>Decapoda</taxon>
        <taxon>Dendrobranchiata</taxon>
        <taxon>Penaeoidea</taxon>
        <taxon>Penaeidae</taxon>
        <taxon>Penaeus</taxon>
    </lineage>
</organism>
<dbReference type="GO" id="GO:0008270">
    <property type="term" value="F:zinc ion binding"/>
    <property type="evidence" value="ECO:0007669"/>
    <property type="project" value="UniProtKB-KW"/>
</dbReference>
<dbReference type="PROSITE" id="PS00518">
    <property type="entry name" value="ZF_RING_1"/>
    <property type="match status" value="1"/>
</dbReference>
<comment type="caution">
    <text evidence="8">The sequence shown here is derived from an EMBL/GenBank/DDBJ whole genome shotgun (WGS) entry which is preliminary data.</text>
</comment>
<dbReference type="InterPro" id="IPR017907">
    <property type="entry name" value="Znf_RING_CS"/>
</dbReference>
<reference evidence="8 9" key="1">
    <citation type="submission" date="2018-04" db="EMBL/GenBank/DDBJ databases">
        <authorList>
            <person name="Zhang X."/>
            <person name="Yuan J."/>
            <person name="Li F."/>
            <person name="Xiang J."/>
        </authorList>
    </citation>
    <scope>NUCLEOTIDE SEQUENCE [LARGE SCALE GENOMIC DNA]</scope>
    <source>
        <tissue evidence="8">Muscle</tissue>
    </source>
</reference>
<dbReference type="InterPro" id="IPR018957">
    <property type="entry name" value="Znf_C3HC4_RING-type"/>
</dbReference>
<accession>A0A423TQE2</accession>
<keyword evidence="3 5" id="KW-0863">Zinc-finger</keyword>
<dbReference type="AlphaFoldDB" id="A0A423TQE2"/>
<evidence type="ECO:0000256" key="4">
    <source>
        <dbReference type="ARBA" id="ARBA00022833"/>
    </source>
</evidence>
<keyword evidence="2" id="KW-0479">Metal-binding</keyword>
<keyword evidence="4" id="KW-0862">Zinc</keyword>
<dbReference type="InterPro" id="IPR013083">
    <property type="entry name" value="Znf_RING/FYVE/PHD"/>
</dbReference>
<evidence type="ECO:0000256" key="6">
    <source>
        <dbReference type="SAM" id="Coils"/>
    </source>
</evidence>
<sequence>MREQRLGVTITKREGMEEESLCCTVCQERFSDTRTPRQLTCGHSICSPCVRGVIDNDRRCPECRRTFDAANPDDLAVNYQLLRLVRCLASGGPPQLLLDAGGVREPDAGRCEAHGSLRFFRCMSCGAWVCRDCLVLEHVGPPRGTCRVVSSSKAIAEMKEKHLQALREESAALLQAKSLSAAQITTITTIKTNLKDTIARLRATINEEELYLQSLEDRAREARAKTDELEAQAETLREMANRMTSAETTMEVTNLGVEAEEAVRQTKRLVEREKEAQAHLLMKLNSRGLQNAREVVTSWPEVWGTQEVAGRQCWARVRLLDSLVHVHALQDAPPPASAVTVPFRILRSLLPEGNPPSVFLDLSWPGCETARIYVRLLRDSPRGSQFFLLCSGECGPTLKDATFQPPSPGESEATLSGRVPLRKPVLGNLREEVQPAARGESRRQAEKGLVVGSYTANTFFHFFRSGRRCTFHFRLHAGGAQGDAGGAAIGTVTKGMNHLKFAVAHSRVSSVKVKDTGFIAPLQA</sequence>
<dbReference type="PROSITE" id="PS50089">
    <property type="entry name" value="ZF_RING_2"/>
    <property type="match status" value="1"/>
</dbReference>
<evidence type="ECO:0000256" key="2">
    <source>
        <dbReference type="ARBA" id="ARBA00022723"/>
    </source>
</evidence>
<dbReference type="InterPro" id="IPR001841">
    <property type="entry name" value="Znf_RING"/>
</dbReference>
<evidence type="ECO:0000313" key="8">
    <source>
        <dbReference type="EMBL" id="ROT78664.1"/>
    </source>
</evidence>
<dbReference type="OrthoDB" id="6331869at2759"/>
<evidence type="ECO:0000313" key="9">
    <source>
        <dbReference type="Proteomes" id="UP000283509"/>
    </source>
</evidence>
<dbReference type="Proteomes" id="UP000283509">
    <property type="component" value="Unassembled WGS sequence"/>
</dbReference>
<name>A0A423TQE2_PENVA</name>
<gene>
    <name evidence="8" type="ORF">C7M84_002635</name>
</gene>
<evidence type="ECO:0000256" key="1">
    <source>
        <dbReference type="ARBA" id="ARBA00008518"/>
    </source>
</evidence>
<dbReference type="SMART" id="SM00184">
    <property type="entry name" value="RING"/>
    <property type="match status" value="1"/>
</dbReference>
<reference evidence="8 9" key="2">
    <citation type="submission" date="2019-01" db="EMBL/GenBank/DDBJ databases">
        <title>The decoding of complex shrimp genome reveals the adaptation for benthos swimmer, frequently molting mechanism and breeding impact on genome.</title>
        <authorList>
            <person name="Sun Y."/>
            <person name="Gao Y."/>
            <person name="Yu Y."/>
        </authorList>
    </citation>
    <scope>NUCLEOTIDE SEQUENCE [LARGE SCALE GENOMIC DNA]</scope>
    <source>
        <tissue evidence="8">Muscle</tissue>
    </source>
</reference>
<proteinExistence type="inferred from homology"/>
<feature type="domain" description="RING-type" evidence="7">
    <location>
        <begin position="23"/>
        <end position="64"/>
    </location>
</feature>
<evidence type="ECO:0000259" key="7">
    <source>
        <dbReference type="PROSITE" id="PS50089"/>
    </source>
</evidence>
<dbReference type="PANTHER" id="PTHR24103">
    <property type="entry name" value="E3 UBIQUITIN-PROTEIN LIGASE TRIM"/>
    <property type="match status" value="1"/>
</dbReference>